<protein>
    <recommendedName>
        <fullName evidence="2">Solute-binding protein family 3/N-terminal domain-containing protein</fullName>
    </recommendedName>
</protein>
<evidence type="ECO:0000313" key="1">
    <source>
        <dbReference type="EMBL" id="AIE90916.1"/>
    </source>
</evidence>
<name>A0A075FN68_9EURY</name>
<sequence>MLLLTAPSVSAAGDVQYVVGTSEETDSSGLLESHQHITEVAFQDYNMAMRDLMVGNIDFFLTTHSIAADPATSENTPGLSIVGMVEEIESYVPVVRPDSQTVIGSMELLDAMNAALGELISSNSLSATYMTWFIGESEMDASSFEGSIGEWPTPTEGGVLHSIIDNQREMVACMYDRDSPMSWQDASAQMNGYEAEVSQMMANRIGAHYGAQITFRGHDSGGEFEAIEDLKRGDTCDFIMASITPQKAMSKGLMGGIPYHIEGYVLMASEESPALQSAQHLFLSADEDEGSEFDQRWIAITFLSAFIAYQLVRRQ</sequence>
<dbReference type="Gene3D" id="3.40.190.10">
    <property type="entry name" value="Periplasmic binding protein-like II"/>
    <property type="match status" value="3"/>
</dbReference>
<evidence type="ECO:0008006" key="2">
    <source>
        <dbReference type="Google" id="ProtNLM"/>
    </source>
</evidence>
<dbReference type="AlphaFoldDB" id="A0A075FN68"/>
<dbReference type="SUPFAM" id="SSF53850">
    <property type="entry name" value="Periplasmic binding protein-like II"/>
    <property type="match status" value="2"/>
</dbReference>
<reference evidence="1" key="1">
    <citation type="journal article" date="2014" name="Genome Biol. Evol.">
        <title>Pangenome evidence for extensive interdomain horizontal transfer affecting lineage core and shell genes in uncultured planktonic thaumarchaeota and euryarchaeota.</title>
        <authorList>
            <person name="Deschamps P."/>
            <person name="Zivanovic Y."/>
            <person name="Moreira D."/>
            <person name="Rodriguez-Valera F."/>
            <person name="Lopez-Garcia P."/>
        </authorList>
    </citation>
    <scope>NUCLEOTIDE SEQUENCE</scope>
</reference>
<proteinExistence type="predicted"/>
<accession>A0A075FN68</accession>
<organism evidence="1">
    <name type="scientific">uncultured marine group II/III euryarchaeote AD1000_09_B02</name>
    <dbReference type="NCBI Taxonomy" id="1457710"/>
    <lineage>
        <taxon>Archaea</taxon>
        <taxon>Methanobacteriati</taxon>
        <taxon>Methanobacteriota</taxon>
        <taxon>environmental samples</taxon>
    </lineage>
</organism>
<dbReference type="EMBL" id="KF900322">
    <property type="protein sequence ID" value="AIE90916.1"/>
    <property type="molecule type" value="Genomic_DNA"/>
</dbReference>